<keyword evidence="4 7" id="KW-0328">Glycosyltransferase</keyword>
<dbReference type="GO" id="GO:0006506">
    <property type="term" value="P:GPI anchor biosynthetic process"/>
    <property type="evidence" value="ECO:0007669"/>
    <property type="project" value="TreeGrafter"/>
</dbReference>
<evidence type="ECO:0000256" key="2">
    <source>
        <dbReference type="ARBA" id="ARBA00006739"/>
    </source>
</evidence>
<evidence type="ECO:0000259" key="6">
    <source>
        <dbReference type="Pfam" id="PF00535"/>
    </source>
</evidence>
<accession>A0A4Z1SWQ7</accession>
<dbReference type="EC" id="2.4.1.83" evidence="3"/>
<feature type="domain" description="Glycosyltransferase 2-like" evidence="6">
    <location>
        <begin position="4"/>
        <end position="176"/>
    </location>
</feature>
<evidence type="ECO:0000256" key="4">
    <source>
        <dbReference type="ARBA" id="ARBA00022676"/>
    </source>
</evidence>
<dbReference type="EMBL" id="VDLU01000001">
    <property type="protein sequence ID" value="TNJ29285.1"/>
    <property type="molecule type" value="Genomic_DNA"/>
</dbReference>
<gene>
    <name evidence="7" type="ORF">GMRT_14079</name>
</gene>
<dbReference type="Gene3D" id="3.90.550.10">
    <property type="entry name" value="Spore Coat Polysaccharide Biosynthesis Protein SpsA, Chain A"/>
    <property type="match status" value="1"/>
</dbReference>
<keyword evidence="8" id="KW-1185">Reference proteome</keyword>
<dbReference type="GO" id="GO:0035269">
    <property type="term" value="P:protein O-linked glycosylation via mannose"/>
    <property type="evidence" value="ECO:0007669"/>
    <property type="project" value="TreeGrafter"/>
</dbReference>
<dbReference type="InterPro" id="IPR039528">
    <property type="entry name" value="DPM1-like"/>
</dbReference>
<reference evidence="7 8" key="1">
    <citation type="submission" date="2019-05" db="EMBL/GenBank/DDBJ databases">
        <title>The compact genome of Giardia muris reveals important steps in the evolution of intestinal protozoan parasites.</title>
        <authorList>
            <person name="Xu F."/>
            <person name="Jimenez-Gonzalez A."/>
            <person name="Einarsson E."/>
            <person name="Astvaldsson A."/>
            <person name="Peirasmaki D."/>
            <person name="Eckmann L."/>
            <person name="Andersson J.O."/>
            <person name="Svard S.G."/>
            <person name="Jerlstrom-Hultqvist J."/>
        </authorList>
    </citation>
    <scope>NUCLEOTIDE SEQUENCE [LARGE SCALE GENOMIC DNA]</scope>
    <source>
        <strain evidence="7 8">Roberts-Thomson</strain>
    </source>
</reference>
<evidence type="ECO:0000313" key="8">
    <source>
        <dbReference type="Proteomes" id="UP000315496"/>
    </source>
</evidence>
<evidence type="ECO:0000313" key="7">
    <source>
        <dbReference type="EMBL" id="TNJ29285.1"/>
    </source>
</evidence>
<dbReference type="PANTHER" id="PTHR43398:SF1">
    <property type="entry name" value="DOLICHOL-PHOSPHATE MANNOSYLTRANSFERASE SUBUNIT 1"/>
    <property type="match status" value="1"/>
</dbReference>
<dbReference type="InterPro" id="IPR029044">
    <property type="entry name" value="Nucleotide-diphossugar_trans"/>
</dbReference>
<proteinExistence type="inferred from homology"/>
<dbReference type="OrthoDB" id="2603at2759"/>
<dbReference type="GO" id="GO:0005789">
    <property type="term" value="C:endoplasmic reticulum membrane"/>
    <property type="evidence" value="ECO:0007669"/>
    <property type="project" value="TreeGrafter"/>
</dbReference>
<comment type="function">
    <text evidence="1">Dolichyl-phosphate beta-glucosyltransferase involved in the glycosylation of glycoproteins through the synthesis of dolichyl beta-D-glucosyl phosphate which serves as a sugar donor for transfer of three glucose residues to the Man-9-GlcNAc-2-PP-dolichol precursor to N-glycans.</text>
</comment>
<dbReference type="GO" id="GO:0006488">
    <property type="term" value="P:dolichol-linked oligosaccharide biosynthetic process"/>
    <property type="evidence" value="ECO:0007669"/>
    <property type="project" value="TreeGrafter"/>
</dbReference>
<evidence type="ECO:0000256" key="5">
    <source>
        <dbReference type="ARBA" id="ARBA00022679"/>
    </source>
</evidence>
<name>A0A4Z1SWQ7_GIAMU</name>
<dbReference type="Proteomes" id="UP000315496">
    <property type="component" value="Chromosome 1"/>
</dbReference>
<evidence type="ECO:0000256" key="3">
    <source>
        <dbReference type="ARBA" id="ARBA00012704"/>
    </source>
</evidence>
<dbReference type="PANTHER" id="PTHR43398">
    <property type="entry name" value="DOLICHOL-PHOSPHATE MANNOSYLTRANSFERASE SUBUNIT 1"/>
    <property type="match status" value="1"/>
</dbReference>
<dbReference type="Pfam" id="PF00535">
    <property type="entry name" value="Glycos_transf_2"/>
    <property type="match status" value="1"/>
</dbReference>
<dbReference type="InterPro" id="IPR001173">
    <property type="entry name" value="Glyco_trans_2-like"/>
</dbReference>
<organism evidence="7 8">
    <name type="scientific">Giardia muris</name>
    <dbReference type="NCBI Taxonomy" id="5742"/>
    <lineage>
        <taxon>Eukaryota</taxon>
        <taxon>Metamonada</taxon>
        <taxon>Diplomonadida</taxon>
        <taxon>Hexamitidae</taxon>
        <taxon>Giardiinae</taxon>
        <taxon>Giardia</taxon>
    </lineage>
</organism>
<dbReference type="VEuPathDB" id="GiardiaDB:GMRT_14079"/>
<comment type="caution">
    <text evidence="7">The sequence shown here is derived from an EMBL/GenBank/DDBJ whole genome shotgun (WGS) entry which is preliminary data.</text>
</comment>
<protein>
    <recommendedName>
        <fullName evidence="3">dolichyl-phosphate beta-D-mannosyltransferase</fullName>
        <ecNumber evidence="3">2.4.1.83</ecNumber>
    </recommendedName>
</protein>
<dbReference type="AlphaFoldDB" id="A0A4Z1SWQ7"/>
<sequence length="248" mass="27541">MLYVLLATYNESENIGAVIYHIAMTCKNVHFILVDDSERGTTVMEAKTAFEALKVPHSIFHNRLKGGLGNAYHQGNDEIQRLRAIQRSTDDAVAVCDCDLSHDPHDVARLSALCKDGVMVACGTRYARGGAVAGWPTRRVIISTIANGLARLILGLRTTDCTGSLRVYNADAFNHLIAQTKAPGFAVQLELIARAEFAGLHTVELPICFTERVRGTSSFCRREAWAFLQTLGYVWLQRWMPRERFASL</sequence>
<dbReference type="GO" id="GO:0004582">
    <property type="term" value="F:dolichyl-phosphate beta-D-mannosyltransferase activity"/>
    <property type="evidence" value="ECO:0007669"/>
    <property type="project" value="UniProtKB-EC"/>
</dbReference>
<dbReference type="SUPFAM" id="SSF53448">
    <property type="entry name" value="Nucleotide-diphospho-sugar transferases"/>
    <property type="match status" value="1"/>
</dbReference>
<keyword evidence="5 7" id="KW-0808">Transferase</keyword>
<comment type="similarity">
    <text evidence="2">Belongs to the glycosyltransferase 2 family.</text>
</comment>
<evidence type="ECO:0000256" key="1">
    <source>
        <dbReference type="ARBA" id="ARBA00003301"/>
    </source>
</evidence>